<organism evidence="2 3">
    <name type="scientific">Anseongella ginsenosidimutans</name>
    <dbReference type="NCBI Taxonomy" id="496056"/>
    <lineage>
        <taxon>Bacteria</taxon>
        <taxon>Pseudomonadati</taxon>
        <taxon>Bacteroidota</taxon>
        <taxon>Sphingobacteriia</taxon>
        <taxon>Sphingobacteriales</taxon>
        <taxon>Sphingobacteriaceae</taxon>
        <taxon>Anseongella</taxon>
    </lineage>
</organism>
<evidence type="ECO:0000313" key="3">
    <source>
        <dbReference type="Proteomes" id="UP000295807"/>
    </source>
</evidence>
<evidence type="ECO:0000313" key="2">
    <source>
        <dbReference type="EMBL" id="TCS89964.1"/>
    </source>
</evidence>
<sequence>MKKILLSITVLLLAAGSLFAQERGKIEEIKDPEIDALTAKRAELYARPRKVKGYRVQLYRGSERETYIEMRNRYRLLYPDGTSHLHYEAPQFSLEVGDCRTLAEANRLRDKLLGDFEDARVVEATITVNGGDQ</sequence>
<feature type="signal peptide" evidence="1">
    <location>
        <begin position="1"/>
        <end position="20"/>
    </location>
</feature>
<protein>
    <recommendedName>
        <fullName evidence="4">Sporulation related protein</fullName>
    </recommendedName>
</protein>
<gene>
    <name evidence="2" type="ORF">EDD80_101161</name>
</gene>
<dbReference type="EMBL" id="SMAD01000001">
    <property type="protein sequence ID" value="TCS89964.1"/>
    <property type="molecule type" value="Genomic_DNA"/>
</dbReference>
<comment type="caution">
    <text evidence="2">The sequence shown here is derived from an EMBL/GenBank/DDBJ whole genome shotgun (WGS) entry which is preliminary data.</text>
</comment>
<name>A0A4R3KXI8_9SPHI</name>
<dbReference type="RefSeq" id="WP_132127435.1">
    <property type="nucleotide sequence ID" value="NZ_CP042432.1"/>
</dbReference>
<reference evidence="2 3" key="1">
    <citation type="submission" date="2019-03" db="EMBL/GenBank/DDBJ databases">
        <title>Genomic Encyclopedia of Type Strains, Phase IV (KMG-IV): sequencing the most valuable type-strain genomes for metagenomic binning, comparative biology and taxonomic classification.</title>
        <authorList>
            <person name="Goeker M."/>
        </authorList>
    </citation>
    <scope>NUCLEOTIDE SEQUENCE [LARGE SCALE GENOMIC DNA]</scope>
    <source>
        <strain evidence="2 3">DSM 21100</strain>
    </source>
</reference>
<dbReference type="Proteomes" id="UP000295807">
    <property type="component" value="Unassembled WGS sequence"/>
</dbReference>
<evidence type="ECO:0000256" key="1">
    <source>
        <dbReference type="SAM" id="SignalP"/>
    </source>
</evidence>
<dbReference type="OrthoDB" id="2473397at2"/>
<accession>A0A4R3KXI8</accession>
<evidence type="ECO:0008006" key="4">
    <source>
        <dbReference type="Google" id="ProtNLM"/>
    </source>
</evidence>
<feature type="chain" id="PRO_5020597581" description="Sporulation related protein" evidence="1">
    <location>
        <begin position="21"/>
        <end position="133"/>
    </location>
</feature>
<proteinExistence type="predicted"/>
<keyword evidence="1" id="KW-0732">Signal</keyword>
<dbReference type="AlphaFoldDB" id="A0A4R3KXI8"/>
<keyword evidence="3" id="KW-1185">Reference proteome</keyword>